<dbReference type="Pfam" id="PF25069">
    <property type="entry name" value="Med14_C"/>
    <property type="match status" value="1"/>
</dbReference>
<dbReference type="Pfam" id="PF22981">
    <property type="entry name" value="RM2_Med14"/>
    <property type="match status" value="1"/>
</dbReference>
<dbReference type="EnsemblMetazoa" id="XM_022793155">
    <property type="protein sequence ID" value="XP_022648890"/>
    <property type="gene ID" value="LOC111245179"/>
</dbReference>
<evidence type="ECO:0000256" key="11">
    <source>
        <dbReference type="SAM" id="MobiDB-lite"/>
    </source>
</evidence>
<feature type="compositionally biased region" description="Polar residues" evidence="11">
    <location>
        <begin position="1052"/>
        <end position="1067"/>
    </location>
</feature>
<dbReference type="Pfam" id="PF22983">
    <property type="entry name" value="RM8_Med14"/>
    <property type="match status" value="1"/>
</dbReference>
<feature type="domain" description="Mediator complex subunit MED14 N-terminal" evidence="12">
    <location>
        <begin position="42"/>
        <end position="231"/>
    </location>
</feature>
<evidence type="ECO:0000256" key="9">
    <source>
        <dbReference type="ARBA" id="ARBA00032007"/>
    </source>
</evidence>
<feature type="domain" description="Mediator of RNA polymerase II transcription subunit 14 RM2" evidence="13">
    <location>
        <begin position="310"/>
        <end position="387"/>
    </location>
</feature>
<keyword evidence="5 10" id="KW-0805">Transcription regulation</keyword>
<dbReference type="InterPro" id="IPR056877">
    <property type="entry name" value="Med14_C"/>
</dbReference>
<dbReference type="InterPro" id="IPR013947">
    <property type="entry name" value="Mediator_Med14"/>
</dbReference>
<keyword evidence="6 10" id="KW-0010">Activator</keyword>
<feature type="region of interest" description="Disordered" evidence="11">
    <location>
        <begin position="1028"/>
        <end position="1164"/>
    </location>
</feature>
<dbReference type="OMA" id="NTRKCTM"/>
<dbReference type="Pfam" id="PF22984">
    <property type="entry name" value="RM6_Med14"/>
    <property type="match status" value="1"/>
</dbReference>
<feature type="domain" description="Mediator of RNA polymerase II transcription subunit 14 RM5" evidence="17">
    <location>
        <begin position="675"/>
        <end position="765"/>
    </location>
</feature>
<dbReference type="Pfam" id="PF25067">
    <property type="entry name" value="RM5_Med14"/>
    <property type="match status" value="1"/>
</dbReference>
<feature type="compositionally biased region" description="Pro residues" evidence="11">
    <location>
        <begin position="1137"/>
        <end position="1160"/>
    </location>
</feature>
<reference evidence="19" key="1">
    <citation type="submission" date="2021-01" db="UniProtKB">
        <authorList>
            <consortium name="EnsemblMetazoa"/>
        </authorList>
    </citation>
    <scope>IDENTIFICATION</scope>
</reference>
<proteinExistence type="inferred from homology"/>
<sequence>MIAPLGRSVLYNSIPACSRTNKAIGMAGGGSVPQTGAGGPATIPLGRLIDFVLQQTYHELTVLAELLPRKSDMERKIEITTFTNTTRQLFVRLLALVKWAASAGKVEKCASMVNFLDKQSLLFIEAADMFALLARDTLVQARLPSFHIPCAAEILTTGTYSRLPTCIRDKIVPPDPISTEDKRSTLKHLNRIIQYRLVSSELPPQMSSINIKRGRVIFRVDNEFEVSLTLMGDGPQVPWRLLSINILVEDKDTGDCRALVHPLQINYIHQLIQSRLVDHPKPLHELFECLHFFCLSLQLEVVHSQILRLCRERLGDSVRIEEYVPGSSLRLHFWREHISLLDHRPFVLMVHVDAEQPCKPLQVSHSPEITEKAEQIWVEPCIRSEFLSIEKLLIQTIHIRSRQKLAYLKETYLKELLPVGVECTLSGSPPLLQLPVVHPCSSSEHLVLTVDTHTGYIMAFVPQYEPPMVTELQDTINNLVKGAQPALRARLASATLSLKFWMTLKRCKKTVQHLPVLAMDTNPFVQAPEEHRINQLSKYSLFVKLCKHAHYYVIIDLQAERPSDNIEFRYYLMSITSDNRLSSFYELDAHSIVHGPCTDVDILTSSTSVIGLSSSIHSSSSNALKRPSSSQEKPVLTKKPKCSDYFFSDIAHIVAFCDDRLPFCSLTRELESRGISHRGLQIEGAQTNFCVNVVQMPLTRDNGLSEEVAGELRHSLLSCTFRLQVKGIKAWLCKLVFHDCPLTTSNVRERGATRPVYFMYDFSQNNTAAVVEGWLADWAVVCKLYGVVARYVSDMKKPKHAPLLEMFEVRSYTYTRLTLAYGSEKNDTVTISWSTVERRFQLVFGVVGPSVSATNPHATIAHQLSYDFNQHESVIQLVQALRDTYRPLLSLSRLPSTPQLGVINSRPTVPVQTFVIIPQSSTCFKLIYRGNYCLEVQCRKDDGCVIIRDGAFSHFDKGRHVEEFVPIPDLRDFLGKFTGGCEAPQDTENPVSPVELESVDAFLSPSQAKGAASSPASNRSATADNALRFPQHHPMTPPSNPHTPASPHPSMLHSNYTASPNSSFVHTPSNVPPSSPLAPPPSSPYPVNSPHMTSPSPSPAQQPPSQQSFATAAAANDPTSPAFPLLSASPANAWPSSPAPPRPSPRPFQPSPGGPSPAQPPSVEVRQPPIMSRVASPHPGNWVAAMPIVLTHEKLDQLCSFTSPGPSPVERFLGCAFMRNFIQRYEESAQGRTVTGLIPDSGIVTFRLDPLVYRVSLNPSTMQALHVKISPIDPNKEQLFTVDEIQVVERYFDAKVASIPYKPNAFISFYRLMSCTQRVLRDFIQLMRLELCPPQTPMFRWNFQLCLTIPPAVPQIAPPGMTSMLIVRNKMLFFMQLSPAGPQNDSSNGQINLPGQPLLVIPLVYDFQTNSITIAADRRSNGELSGQTLQAMNIINQILRQGPEYQNNGECTIFTSIRDVLTQLVIS</sequence>
<dbReference type="OrthoDB" id="205099at2759"/>
<dbReference type="GeneID" id="111245179"/>
<dbReference type="InterPro" id="IPR055113">
    <property type="entry name" value="Med14_RM2"/>
</dbReference>
<comment type="function">
    <text evidence="10">Component of the Mediator complex, a coactivator involved in the regulated transcription of nearly all RNA polymerase II-dependent genes. Mediator functions as a bridge to convey information from gene-specific regulatory proteins to the basal RNA polymerase II transcription machinery. Mediator is recruited to promoters by direct interactions with regulatory proteins and serves as a scaffold for the assembly of a functional preinitiation complex with RNA polymerase II and the general transcription factors.</text>
</comment>
<comment type="subcellular location">
    <subcellularLocation>
        <location evidence="1 10">Nucleus</location>
    </subcellularLocation>
</comment>
<dbReference type="InterPro" id="IPR056879">
    <property type="entry name" value="RM3_Med14"/>
</dbReference>
<dbReference type="InParanoid" id="A0A7M7J9Y4"/>
<keyword evidence="4" id="KW-0677">Repeat</keyword>
<evidence type="ECO:0000259" key="16">
    <source>
        <dbReference type="Pfam" id="PF25065"/>
    </source>
</evidence>
<feature type="compositionally biased region" description="Low complexity" evidence="11">
    <location>
        <begin position="1103"/>
        <end position="1115"/>
    </location>
</feature>
<dbReference type="InterPro" id="IPR055122">
    <property type="entry name" value="Med14_N"/>
</dbReference>
<comment type="subunit">
    <text evidence="10">Component of the Mediator complex.</text>
</comment>
<dbReference type="GO" id="GO:0006357">
    <property type="term" value="P:regulation of transcription by RNA polymerase II"/>
    <property type="evidence" value="ECO:0007669"/>
    <property type="project" value="InterPro"/>
</dbReference>
<evidence type="ECO:0000256" key="4">
    <source>
        <dbReference type="ARBA" id="ARBA00022737"/>
    </source>
</evidence>
<dbReference type="InterPro" id="IPR056878">
    <property type="entry name" value="RM5_Med14"/>
</dbReference>
<dbReference type="RefSeq" id="XP_022648890.1">
    <property type="nucleotide sequence ID" value="XM_022793155.1"/>
</dbReference>
<dbReference type="KEGG" id="vde:111245179"/>
<evidence type="ECO:0000259" key="18">
    <source>
        <dbReference type="Pfam" id="PF25069"/>
    </source>
</evidence>
<comment type="similarity">
    <text evidence="2 10">Belongs to the Mediator complex subunit 14 family.</text>
</comment>
<evidence type="ECO:0000256" key="5">
    <source>
        <dbReference type="ARBA" id="ARBA00023015"/>
    </source>
</evidence>
<feature type="domain" description="Mediator of RNA polymerase II transcription subunit 14 RM3" evidence="16">
    <location>
        <begin position="390"/>
        <end position="507"/>
    </location>
</feature>
<dbReference type="InterPro" id="IPR055107">
    <property type="entry name" value="Med14_RM8"/>
</dbReference>
<evidence type="ECO:0000256" key="8">
    <source>
        <dbReference type="ARBA" id="ARBA00023242"/>
    </source>
</evidence>
<dbReference type="GO" id="GO:0016592">
    <property type="term" value="C:mediator complex"/>
    <property type="evidence" value="ECO:0007669"/>
    <property type="project" value="UniProtKB-UniRule"/>
</dbReference>
<dbReference type="GO" id="GO:0070847">
    <property type="term" value="C:core mediator complex"/>
    <property type="evidence" value="ECO:0007669"/>
    <property type="project" value="TreeGrafter"/>
</dbReference>
<feature type="domain" description="Mediator of RNA polymerase II transcription subunit 14 RM8" evidence="14">
    <location>
        <begin position="1239"/>
        <end position="1297"/>
    </location>
</feature>
<evidence type="ECO:0000256" key="6">
    <source>
        <dbReference type="ARBA" id="ARBA00023159"/>
    </source>
</evidence>
<dbReference type="PANTHER" id="PTHR12809">
    <property type="entry name" value="MEDIATOR COMPLEX SUBUNIT"/>
    <property type="match status" value="1"/>
</dbReference>
<feature type="domain" description="Mediator of RNA polymerase II transcription subunit 14 RM6" evidence="15">
    <location>
        <begin position="803"/>
        <end position="871"/>
    </location>
</feature>
<feature type="compositionally biased region" description="Low complexity" evidence="11">
    <location>
        <begin position="1124"/>
        <end position="1136"/>
    </location>
</feature>
<feature type="compositionally biased region" description="Pro residues" evidence="11">
    <location>
        <begin position="1070"/>
        <end position="1084"/>
    </location>
</feature>
<name>A0A7M7J9Y4_VARDE</name>
<evidence type="ECO:0000259" key="12">
    <source>
        <dbReference type="Pfam" id="PF08638"/>
    </source>
</evidence>
<evidence type="ECO:0000313" key="20">
    <source>
        <dbReference type="Proteomes" id="UP000594260"/>
    </source>
</evidence>
<keyword evidence="20" id="KW-1185">Reference proteome</keyword>
<evidence type="ECO:0000259" key="15">
    <source>
        <dbReference type="Pfam" id="PF22984"/>
    </source>
</evidence>
<feature type="domain" description="Mediator of RNA polymerase II transcription subunit 14 C-terminal" evidence="18">
    <location>
        <begin position="1313"/>
        <end position="1466"/>
    </location>
</feature>
<keyword evidence="7 10" id="KW-0804">Transcription</keyword>
<dbReference type="Pfam" id="PF25065">
    <property type="entry name" value="RM3_Med14"/>
    <property type="match status" value="1"/>
</dbReference>
<dbReference type="FunCoup" id="A0A7M7J9Y4">
    <property type="interactions" value="1853"/>
</dbReference>
<dbReference type="InterPro" id="IPR055114">
    <property type="entry name" value="Med14_RM6"/>
</dbReference>
<organism evidence="19 20">
    <name type="scientific">Varroa destructor</name>
    <name type="common">Honeybee mite</name>
    <dbReference type="NCBI Taxonomy" id="109461"/>
    <lineage>
        <taxon>Eukaryota</taxon>
        <taxon>Metazoa</taxon>
        <taxon>Ecdysozoa</taxon>
        <taxon>Arthropoda</taxon>
        <taxon>Chelicerata</taxon>
        <taxon>Arachnida</taxon>
        <taxon>Acari</taxon>
        <taxon>Parasitiformes</taxon>
        <taxon>Mesostigmata</taxon>
        <taxon>Gamasina</taxon>
        <taxon>Dermanyssoidea</taxon>
        <taxon>Varroidae</taxon>
        <taxon>Varroa</taxon>
    </lineage>
</organism>
<keyword evidence="8 10" id="KW-0539">Nucleus</keyword>
<evidence type="ECO:0000259" key="13">
    <source>
        <dbReference type="Pfam" id="PF22981"/>
    </source>
</evidence>
<evidence type="ECO:0000259" key="17">
    <source>
        <dbReference type="Pfam" id="PF25067"/>
    </source>
</evidence>
<protein>
    <recommendedName>
        <fullName evidence="3 10">Mediator of RNA polymerase II transcription subunit 14</fullName>
    </recommendedName>
    <alternativeName>
        <fullName evidence="9 10">Mediator complex subunit 14</fullName>
    </alternativeName>
</protein>
<evidence type="ECO:0000256" key="3">
    <source>
        <dbReference type="ARBA" id="ARBA00019619"/>
    </source>
</evidence>
<evidence type="ECO:0000256" key="2">
    <source>
        <dbReference type="ARBA" id="ARBA00007813"/>
    </source>
</evidence>
<evidence type="ECO:0000313" key="19">
    <source>
        <dbReference type="EnsemblMetazoa" id="XP_022648890"/>
    </source>
</evidence>
<evidence type="ECO:0000259" key="14">
    <source>
        <dbReference type="Pfam" id="PF22983"/>
    </source>
</evidence>
<feature type="compositionally biased region" description="Pro residues" evidence="11">
    <location>
        <begin position="1035"/>
        <end position="1047"/>
    </location>
</feature>
<evidence type="ECO:0000256" key="1">
    <source>
        <dbReference type="ARBA" id="ARBA00004123"/>
    </source>
</evidence>
<evidence type="ECO:0000256" key="7">
    <source>
        <dbReference type="ARBA" id="ARBA00023163"/>
    </source>
</evidence>
<dbReference type="PANTHER" id="PTHR12809:SF2">
    <property type="entry name" value="MEDIATOR OF RNA POLYMERASE II TRANSCRIPTION SUBUNIT 14"/>
    <property type="match status" value="1"/>
</dbReference>
<dbReference type="Proteomes" id="UP000594260">
    <property type="component" value="Unplaced"/>
</dbReference>
<dbReference type="GO" id="GO:0003712">
    <property type="term" value="F:transcription coregulator activity"/>
    <property type="evidence" value="ECO:0007669"/>
    <property type="project" value="UniProtKB-UniRule"/>
</dbReference>
<dbReference type="Pfam" id="PF08638">
    <property type="entry name" value="Med14"/>
    <property type="match status" value="1"/>
</dbReference>
<accession>A0A7M7J9Y4</accession>
<evidence type="ECO:0000256" key="10">
    <source>
        <dbReference type="RuleBase" id="RU365082"/>
    </source>
</evidence>